<dbReference type="AlphaFoldDB" id="A0A1F6TRG0"/>
<dbReference type="SUPFAM" id="SSF56954">
    <property type="entry name" value="Outer membrane efflux proteins (OEP)"/>
    <property type="match status" value="1"/>
</dbReference>
<dbReference type="EMBL" id="MFSU01000049">
    <property type="protein sequence ID" value="OGI47655.1"/>
    <property type="molecule type" value="Genomic_DNA"/>
</dbReference>
<reference evidence="9 10" key="1">
    <citation type="journal article" date="2016" name="Nat. Commun.">
        <title>Thousands of microbial genomes shed light on interconnected biogeochemical processes in an aquifer system.</title>
        <authorList>
            <person name="Anantharaman K."/>
            <person name="Brown C.T."/>
            <person name="Hug L.A."/>
            <person name="Sharon I."/>
            <person name="Castelle C.J."/>
            <person name="Probst A.J."/>
            <person name="Thomas B.C."/>
            <person name="Singh A."/>
            <person name="Wilkins M.J."/>
            <person name="Karaoz U."/>
            <person name="Brodie E.L."/>
            <person name="Williams K.H."/>
            <person name="Hubbard S.S."/>
            <person name="Banfield J.F."/>
        </authorList>
    </citation>
    <scope>NUCLEOTIDE SEQUENCE [LARGE SCALE GENOMIC DNA]</scope>
</reference>
<feature type="signal peptide" evidence="8">
    <location>
        <begin position="1"/>
        <end position="23"/>
    </location>
</feature>
<dbReference type="InterPro" id="IPR051906">
    <property type="entry name" value="TolC-like"/>
</dbReference>
<dbReference type="Pfam" id="PF02321">
    <property type="entry name" value="OEP"/>
    <property type="match status" value="2"/>
</dbReference>
<keyword evidence="7" id="KW-0998">Cell outer membrane</keyword>
<comment type="subcellular location">
    <subcellularLocation>
        <location evidence="1">Cell outer membrane</location>
    </subcellularLocation>
</comment>
<keyword evidence="3" id="KW-0813">Transport</keyword>
<dbReference type="Gene3D" id="1.20.1600.10">
    <property type="entry name" value="Outer membrane efflux proteins (OEP)"/>
    <property type="match status" value="1"/>
</dbReference>
<keyword evidence="6" id="KW-0472">Membrane</keyword>
<evidence type="ECO:0000256" key="4">
    <source>
        <dbReference type="ARBA" id="ARBA00022452"/>
    </source>
</evidence>
<organism evidence="9 10">
    <name type="scientific">Candidatus Muproteobacteria bacterium RBG_16_65_34</name>
    <dbReference type="NCBI Taxonomy" id="1817760"/>
    <lineage>
        <taxon>Bacteria</taxon>
        <taxon>Pseudomonadati</taxon>
        <taxon>Pseudomonadota</taxon>
        <taxon>Candidatus Muproteobacteria</taxon>
    </lineage>
</organism>
<dbReference type="Proteomes" id="UP000178885">
    <property type="component" value="Unassembled WGS sequence"/>
</dbReference>
<evidence type="ECO:0000313" key="9">
    <source>
        <dbReference type="EMBL" id="OGI47655.1"/>
    </source>
</evidence>
<evidence type="ECO:0000256" key="6">
    <source>
        <dbReference type="ARBA" id="ARBA00023136"/>
    </source>
</evidence>
<protein>
    <recommendedName>
        <fullName evidence="11">Transporter</fullName>
    </recommendedName>
</protein>
<proteinExistence type="inferred from homology"/>
<evidence type="ECO:0000256" key="2">
    <source>
        <dbReference type="ARBA" id="ARBA00007613"/>
    </source>
</evidence>
<evidence type="ECO:0000256" key="7">
    <source>
        <dbReference type="ARBA" id="ARBA00023237"/>
    </source>
</evidence>
<evidence type="ECO:0008006" key="11">
    <source>
        <dbReference type="Google" id="ProtNLM"/>
    </source>
</evidence>
<keyword evidence="5" id="KW-0812">Transmembrane</keyword>
<keyword evidence="8" id="KW-0732">Signal</keyword>
<dbReference type="GO" id="GO:0015288">
    <property type="term" value="F:porin activity"/>
    <property type="evidence" value="ECO:0007669"/>
    <property type="project" value="TreeGrafter"/>
</dbReference>
<dbReference type="GO" id="GO:1990281">
    <property type="term" value="C:efflux pump complex"/>
    <property type="evidence" value="ECO:0007669"/>
    <property type="project" value="TreeGrafter"/>
</dbReference>
<evidence type="ECO:0000313" key="10">
    <source>
        <dbReference type="Proteomes" id="UP000178885"/>
    </source>
</evidence>
<dbReference type="GO" id="GO:0015562">
    <property type="term" value="F:efflux transmembrane transporter activity"/>
    <property type="evidence" value="ECO:0007669"/>
    <property type="project" value="InterPro"/>
</dbReference>
<dbReference type="PANTHER" id="PTHR30026:SF21">
    <property type="entry name" value="SLR1270 PROTEIN"/>
    <property type="match status" value="1"/>
</dbReference>
<accession>A0A1F6TRG0</accession>
<dbReference type="InterPro" id="IPR003423">
    <property type="entry name" value="OMP_efflux"/>
</dbReference>
<evidence type="ECO:0000256" key="8">
    <source>
        <dbReference type="SAM" id="SignalP"/>
    </source>
</evidence>
<keyword evidence="4" id="KW-1134">Transmembrane beta strand</keyword>
<evidence type="ECO:0000256" key="1">
    <source>
        <dbReference type="ARBA" id="ARBA00004442"/>
    </source>
</evidence>
<feature type="chain" id="PRO_5009526795" description="Transporter" evidence="8">
    <location>
        <begin position="24"/>
        <end position="449"/>
    </location>
</feature>
<comment type="caution">
    <text evidence="9">The sequence shown here is derived from an EMBL/GenBank/DDBJ whole genome shotgun (WGS) entry which is preliminary data.</text>
</comment>
<dbReference type="PANTHER" id="PTHR30026">
    <property type="entry name" value="OUTER MEMBRANE PROTEIN TOLC"/>
    <property type="match status" value="1"/>
</dbReference>
<sequence length="449" mass="47988">MRTKTVLHGALLLAGIAAVPAWAESLTLDQAIAYALGHNPELRAVRERAAATGARRAAAEGAQWPQLGASYGVRRSDSPLDAFADKLNTRRVAAPDFDPARLNHPEASDLYMGQLALRYPVYTGGRVSATIEAARGMERTAELQYARAREIAAFQTLRAYLGAHAAQEGLAIAEDALRAAEEHARTTAGLVREGRIVMSDKLTAEVNLAAVQSQKEQAAARRLRAFDQLKRAMGLTLEREVEIAPAAPAPAAPLRPRAEIEAAALVNRRDLAGQRSAQAAARSRIKAARAAHLPQFSVIAAESWFSGDPALDNRSTSVMGVLSIELYAGGAHQAEVAAAAAEAEETDWRLDGLDQQVRDEVREAYESLREAQARHAIAGANVGRAREAVQLVKQRYGQGRTILIDLLQAERALVEARAEELATRLGIEIGSAALGLAQGALELPAGETP</sequence>
<evidence type="ECO:0000256" key="3">
    <source>
        <dbReference type="ARBA" id="ARBA00022448"/>
    </source>
</evidence>
<comment type="similarity">
    <text evidence="2">Belongs to the outer membrane factor (OMF) (TC 1.B.17) family.</text>
</comment>
<dbReference type="STRING" id="1817760.A2151_03115"/>
<name>A0A1F6TRG0_9PROT</name>
<dbReference type="GO" id="GO:0009279">
    <property type="term" value="C:cell outer membrane"/>
    <property type="evidence" value="ECO:0007669"/>
    <property type="project" value="UniProtKB-SubCell"/>
</dbReference>
<evidence type="ECO:0000256" key="5">
    <source>
        <dbReference type="ARBA" id="ARBA00022692"/>
    </source>
</evidence>
<gene>
    <name evidence="9" type="ORF">A2151_03115</name>
</gene>